<dbReference type="NCBIfam" id="TIGR00231">
    <property type="entry name" value="small_GTP"/>
    <property type="match status" value="1"/>
</dbReference>
<keyword evidence="8" id="KW-0342">GTP-binding</keyword>
<evidence type="ECO:0000313" key="13">
    <source>
        <dbReference type="Proteomes" id="UP001209878"/>
    </source>
</evidence>
<evidence type="ECO:0000256" key="4">
    <source>
        <dbReference type="ARBA" id="ARBA00022741"/>
    </source>
</evidence>
<dbReference type="Proteomes" id="UP001209878">
    <property type="component" value="Unassembled WGS sequence"/>
</dbReference>
<evidence type="ECO:0000256" key="2">
    <source>
        <dbReference type="ARBA" id="ARBA00007733"/>
    </source>
</evidence>
<dbReference type="SUPFAM" id="SSF50447">
    <property type="entry name" value="Translation proteins"/>
    <property type="match status" value="2"/>
</dbReference>
<dbReference type="FunFam" id="2.40.30.10:FF:000007">
    <property type="entry name" value="Translation initiation factor IF-2"/>
    <property type="match status" value="1"/>
</dbReference>
<dbReference type="Pfam" id="PF22042">
    <property type="entry name" value="EF-G_D2"/>
    <property type="match status" value="1"/>
</dbReference>
<dbReference type="Pfam" id="PF11987">
    <property type="entry name" value="IF-2"/>
    <property type="match status" value="1"/>
</dbReference>
<evidence type="ECO:0000256" key="9">
    <source>
        <dbReference type="ARBA" id="ARBA00025162"/>
    </source>
</evidence>
<gene>
    <name evidence="12" type="ORF">NP493_66g01012</name>
</gene>
<feature type="domain" description="Tr-type G" evidence="11">
    <location>
        <begin position="107"/>
        <end position="266"/>
    </location>
</feature>
<dbReference type="InterPro" id="IPR015760">
    <property type="entry name" value="TIF_IF2"/>
</dbReference>
<keyword evidence="4" id="KW-0547">Nucleotide-binding</keyword>
<dbReference type="SUPFAM" id="SSF52540">
    <property type="entry name" value="P-loop containing nucleoside triphosphate hydrolases"/>
    <property type="match status" value="1"/>
</dbReference>
<dbReference type="GO" id="GO:0005525">
    <property type="term" value="F:GTP binding"/>
    <property type="evidence" value="ECO:0007669"/>
    <property type="project" value="UniProtKB-KW"/>
</dbReference>
<dbReference type="SUPFAM" id="SSF52156">
    <property type="entry name" value="Initiation factor IF2/eIF5b, domain 3"/>
    <property type="match status" value="1"/>
</dbReference>
<comment type="subcellular location">
    <subcellularLocation>
        <location evidence="1">Mitochondrion</location>
    </subcellularLocation>
</comment>
<comment type="caution">
    <text evidence="12">The sequence shown here is derived from an EMBL/GenBank/DDBJ whole genome shotgun (WGS) entry which is preliminary data.</text>
</comment>
<dbReference type="InterPro" id="IPR005225">
    <property type="entry name" value="Small_GTP-bd"/>
</dbReference>
<dbReference type="InterPro" id="IPR023115">
    <property type="entry name" value="TIF_IF2_dom3"/>
</dbReference>
<reference evidence="12" key="1">
    <citation type="journal article" date="2023" name="Mol. Biol. Evol.">
        <title>Third-Generation Sequencing Reveals the Adaptive Role of the Epigenome in Three Deep-Sea Polychaetes.</title>
        <authorList>
            <person name="Perez M."/>
            <person name="Aroh O."/>
            <person name="Sun Y."/>
            <person name="Lan Y."/>
            <person name="Juniper S.K."/>
            <person name="Young C.R."/>
            <person name="Angers B."/>
            <person name="Qian P.Y."/>
        </authorList>
    </citation>
    <scope>NUCLEOTIDE SEQUENCE</scope>
    <source>
        <strain evidence="12">R07B-5</strain>
    </source>
</reference>
<accession>A0AAD9UIU9</accession>
<dbReference type="Gene3D" id="2.40.30.10">
    <property type="entry name" value="Translation factors"/>
    <property type="match status" value="2"/>
</dbReference>
<dbReference type="InterPro" id="IPR027417">
    <property type="entry name" value="P-loop_NTPase"/>
</dbReference>
<evidence type="ECO:0000313" key="12">
    <source>
        <dbReference type="EMBL" id="KAK2190842.1"/>
    </source>
</evidence>
<dbReference type="InterPro" id="IPR044145">
    <property type="entry name" value="IF2_II"/>
</dbReference>
<name>A0AAD9UIU9_RIDPI</name>
<evidence type="ECO:0000259" key="11">
    <source>
        <dbReference type="PROSITE" id="PS51722"/>
    </source>
</evidence>
<protein>
    <recommendedName>
        <fullName evidence="10">Translation initiation factor IF-2, mitochondrial</fullName>
    </recommendedName>
</protein>
<keyword evidence="13" id="KW-1185">Reference proteome</keyword>
<dbReference type="AlphaFoldDB" id="A0AAD9UIU9"/>
<evidence type="ECO:0000256" key="8">
    <source>
        <dbReference type="ARBA" id="ARBA00023134"/>
    </source>
</evidence>
<dbReference type="EMBL" id="JAODUO010000066">
    <property type="protein sequence ID" value="KAK2190842.1"/>
    <property type="molecule type" value="Genomic_DNA"/>
</dbReference>
<dbReference type="PANTHER" id="PTHR43381:SF20">
    <property type="entry name" value="TRANSLATION INITIATION FACTOR IF-2, MITOCHONDRIAL"/>
    <property type="match status" value="1"/>
</dbReference>
<dbReference type="GO" id="GO:0005739">
    <property type="term" value="C:mitochondrion"/>
    <property type="evidence" value="ECO:0007669"/>
    <property type="project" value="UniProtKB-SubCell"/>
</dbReference>
<proteinExistence type="inferred from homology"/>
<dbReference type="PROSITE" id="PS01176">
    <property type="entry name" value="IF2"/>
    <property type="match status" value="1"/>
</dbReference>
<dbReference type="PANTHER" id="PTHR43381">
    <property type="entry name" value="TRANSLATION INITIATION FACTOR IF-2-RELATED"/>
    <property type="match status" value="1"/>
</dbReference>
<dbReference type="FunFam" id="3.40.50.10050:FF:000001">
    <property type="entry name" value="Translation initiation factor IF-2"/>
    <property type="match status" value="1"/>
</dbReference>
<dbReference type="InterPro" id="IPR009000">
    <property type="entry name" value="Transl_B-barrel_sf"/>
</dbReference>
<keyword evidence="3" id="KW-0396">Initiation factor</keyword>
<dbReference type="PROSITE" id="PS51722">
    <property type="entry name" value="G_TR_2"/>
    <property type="match status" value="1"/>
</dbReference>
<evidence type="ECO:0000256" key="6">
    <source>
        <dbReference type="ARBA" id="ARBA00022946"/>
    </source>
</evidence>
<evidence type="ECO:0000256" key="3">
    <source>
        <dbReference type="ARBA" id="ARBA00022540"/>
    </source>
</evidence>
<dbReference type="CDD" id="cd03702">
    <property type="entry name" value="IF2_mtIF2_II"/>
    <property type="match status" value="1"/>
</dbReference>
<keyword evidence="7" id="KW-0496">Mitochondrion</keyword>
<dbReference type="GO" id="GO:0003924">
    <property type="term" value="F:GTPase activity"/>
    <property type="evidence" value="ECO:0007669"/>
    <property type="project" value="InterPro"/>
</dbReference>
<dbReference type="Gene3D" id="3.40.50.300">
    <property type="entry name" value="P-loop containing nucleotide triphosphate hydrolases"/>
    <property type="match status" value="1"/>
</dbReference>
<evidence type="ECO:0000256" key="1">
    <source>
        <dbReference type="ARBA" id="ARBA00004173"/>
    </source>
</evidence>
<dbReference type="CDD" id="cd01887">
    <property type="entry name" value="IF2_eIF5B"/>
    <property type="match status" value="1"/>
</dbReference>
<comment type="similarity">
    <text evidence="2">Belongs to the TRAFAC class translation factor GTPase superfamily. Classic translation factor GTPase family. IF-2 subfamily.</text>
</comment>
<evidence type="ECO:0000256" key="7">
    <source>
        <dbReference type="ARBA" id="ARBA00023128"/>
    </source>
</evidence>
<dbReference type="Pfam" id="PF00009">
    <property type="entry name" value="GTP_EFTU"/>
    <property type="match status" value="1"/>
</dbReference>
<dbReference type="Gene3D" id="3.40.50.10050">
    <property type="entry name" value="Translation initiation factor IF- 2, domain 3"/>
    <property type="match status" value="1"/>
</dbReference>
<dbReference type="GO" id="GO:0003743">
    <property type="term" value="F:translation initiation factor activity"/>
    <property type="evidence" value="ECO:0007669"/>
    <property type="project" value="UniProtKB-KW"/>
</dbReference>
<dbReference type="InterPro" id="IPR000178">
    <property type="entry name" value="TF_IF2_bacterial-like"/>
</dbReference>
<organism evidence="12 13">
    <name type="scientific">Ridgeia piscesae</name>
    <name type="common">Tubeworm</name>
    <dbReference type="NCBI Taxonomy" id="27915"/>
    <lineage>
        <taxon>Eukaryota</taxon>
        <taxon>Metazoa</taxon>
        <taxon>Spiralia</taxon>
        <taxon>Lophotrochozoa</taxon>
        <taxon>Annelida</taxon>
        <taxon>Polychaeta</taxon>
        <taxon>Sedentaria</taxon>
        <taxon>Canalipalpata</taxon>
        <taxon>Sabellida</taxon>
        <taxon>Siboglinidae</taxon>
        <taxon>Ridgeia</taxon>
    </lineage>
</organism>
<dbReference type="InterPro" id="IPR036925">
    <property type="entry name" value="TIF_IF2_dom3_sf"/>
</dbReference>
<keyword evidence="6" id="KW-0809">Transit peptide</keyword>
<evidence type="ECO:0000256" key="5">
    <source>
        <dbReference type="ARBA" id="ARBA00022917"/>
    </source>
</evidence>
<dbReference type="FunFam" id="3.40.50.300:FF:000019">
    <property type="entry name" value="Translation initiation factor IF-2"/>
    <property type="match status" value="1"/>
</dbReference>
<dbReference type="InterPro" id="IPR053905">
    <property type="entry name" value="EF-G-like_DII"/>
</dbReference>
<dbReference type="InterPro" id="IPR000795">
    <property type="entry name" value="T_Tr_GTP-bd_dom"/>
</dbReference>
<comment type="function">
    <text evidence="9">One of the essential components for the initiation of protein synthesis. Protects formylmethionyl-tRNA from spontaneous hydrolysis and promotes its binding to the 30S ribosomal subunits. Also involved in the hydrolysis of GTP during the formation of the 70S ribosomal complex.</text>
</comment>
<keyword evidence="5" id="KW-0648">Protein biosynthesis</keyword>
<evidence type="ECO:0000256" key="10">
    <source>
        <dbReference type="ARBA" id="ARBA00044200"/>
    </source>
</evidence>
<sequence>MAKPIQYKPKGLKESKEVVTVYENITVQELADAMEKSVDHIFEVMLYIQYTDKYDSPDSEIDNFHVVKDIIAKSGLRFRFKEKKKAIVKENKDLEPRPPPEPEDLVRRPPVVTVMGHVDHGKTTLLDMLRKTNVVDKEFGGITQHIGAFSVQLASGETITFLDTPGHAAFSAMRARGAHVTDIVVLVVAVDDGVMGQTVECIRHAQEAEVPVIVALNKVDKAPQNVHGIQLEDFGGDVQAIPISALKGDNVEQLEEAIVALSEVMEVKADPSGFVEGTVIESRHDMGRGKLATVLVQRGTLKKGAYLVAGASWAKVRGMFDDNGRPVLEATPGTPIELIGWRMLPSAGESIQEVESERRAKEVVEWREKQKKEEHQLEAHRVVQERADVHREDYKRRREVRLNKGYRRSSLYRKDRVKEIIDSDVGPKLEIVVKGDVDGSVEAILDTLDSYMSEQCALHILQYGVGTVNEQDVEMAANFGGIVYGFNVDCPETVKKLARSKGVSVRAHNIIYKLMDDIREELTSRLPPKVVEEVIVIHGDRMANRRFLWRAAGELTSLKHFKNEVDSIKTDVECGICFADKTVVPQHGDRIICYERKEVAQQLEWDIDF</sequence>